<name>Q481Q2_COLP3</name>
<evidence type="ECO:0000313" key="3">
    <source>
        <dbReference type="EMBL" id="AAZ27174.1"/>
    </source>
</evidence>
<dbReference type="Gene3D" id="1.20.144.10">
    <property type="entry name" value="Phosphatidic acid phosphatase type 2/haloperoxidase"/>
    <property type="match status" value="1"/>
</dbReference>
<dbReference type="Proteomes" id="UP000000547">
    <property type="component" value="Chromosome"/>
</dbReference>
<dbReference type="InterPro" id="IPR036938">
    <property type="entry name" value="PAP2/HPO_sf"/>
</dbReference>
<keyword evidence="1" id="KW-1133">Transmembrane helix</keyword>
<dbReference type="AlphaFoldDB" id="Q481Q2"/>
<gene>
    <name evidence="3" type="ordered locus">CPS_2501</name>
</gene>
<keyword evidence="1" id="KW-0812">Transmembrane</keyword>
<keyword evidence="1" id="KW-0472">Membrane</keyword>
<dbReference type="SUPFAM" id="SSF48317">
    <property type="entry name" value="Acid phosphatase/Vanadium-dependent haloperoxidase"/>
    <property type="match status" value="1"/>
</dbReference>
<dbReference type="HOGENOM" id="CLU_2896357_0_0_6"/>
<feature type="domain" description="Phosphatidic acid phosphatase type 2/haloperoxidase" evidence="2">
    <location>
        <begin position="2"/>
        <end position="44"/>
    </location>
</feature>
<dbReference type="KEGG" id="cps:CPS_2501"/>
<evidence type="ECO:0000256" key="1">
    <source>
        <dbReference type="SAM" id="Phobius"/>
    </source>
</evidence>
<organism evidence="3 4">
    <name type="scientific">Colwellia psychrerythraea (strain 34H / ATCC BAA-681)</name>
    <name type="common">Vibrio psychroerythus</name>
    <dbReference type="NCBI Taxonomy" id="167879"/>
    <lineage>
        <taxon>Bacteria</taxon>
        <taxon>Pseudomonadati</taxon>
        <taxon>Pseudomonadota</taxon>
        <taxon>Gammaproteobacteria</taxon>
        <taxon>Alteromonadales</taxon>
        <taxon>Colwelliaceae</taxon>
        <taxon>Colwellia</taxon>
    </lineage>
</organism>
<accession>Q481Q2</accession>
<dbReference type="InterPro" id="IPR000326">
    <property type="entry name" value="PAP2/HPO"/>
</dbReference>
<dbReference type="EMBL" id="CP000083">
    <property type="protein sequence ID" value="AAZ27174.1"/>
    <property type="molecule type" value="Genomic_DNA"/>
</dbReference>
<sequence>MLFVLSLISGLSRVFGGIHFPLDILAAISVAMFLSLVVFTLRNKTSYLLNYFVEKSSNNKVN</sequence>
<protein>
    <recommendedName>
        <fullName evidence="2">Phosphatidic acid phosphatase type 2/haloperoxidase domain-containing protein</fullName>
    </recommendedName>
</protein>
<feature type="transmembrane region" description="Helical" evidence="1">
    <location>
        <begin position="24"/>
        <end position="41"/>
    </location>
</feature>
<dbReference type="RefSeq" id="WP_011043311.1">
    <property type="nucleotide sequence ID" value="NC_003910.7"/>
</dbReference>
<proteinExistence type="predicted"/>
<reference evidence="3" key="1">
    <citation type="journal article" date="2005" name="Proc. Natl. Acad. Sci. U.S.A.">
        <title>The psychrophilic lifestyle as revealed by the genome sequence of Colwellia psychrerythraea 34H through genomic and proteomic analyses.</title>
        <authorList>
            <person name="Methe B.A."/>
            <person name="Nelson K.E."/>
            <person name="Deming J.W."/>
            <person name="Momen B."/>
            <person name="Melamud E."/>
            <person name="Zhang X."/>
            <person name="Moult J."/>
            <person name="Madupu R."/>
            <person name="Nelson W.C."/>
            <person name="Dodson R.J."/>
            <person name="Brinkac L.M."/>
            <person name="Daugherty S.C."/>
            <person name="Durkin A.S."/>
            <person name="DeBoy R.T."/>
            <person name="Kolonay J.F."/>
            <person name="Sullivan S.A."/>
            <person name="Zhou L."/>
            <person name="Davidsen T.M."/>
            <person name="Wu M."/>
            <person name="Huston A.L."/>
            <person name="Lewis M."/>
            <person name="Weaver B."/>
            <person name="Weidman J.F."/>
            <person name="Khouri H."/>
            <person name="Utterback T.R."/>
            <person name="Feldblyum T.V."/>
            <person name="Fraser C.M."/>
        </authorList>
    </citation>
    <scope>NUCLEOTIDE SEQUENCE [LARGE SCALE GENOMIC DNA]</scope>
    <source>
        <strain evidence="3">34H</strain>
    </source>
</reference>
<dbReference type="Pfam" id="PF01569">
    <property type="entry name" value="PAP2"/>
    <property type="match status" value="1"/>
</dbReference>
<evidence type="ECO:0000313" key="4">
    <source>
        <dbReference type="Proteomes" id="UP000000547"/>
    </source>
</evidence>
<evidence type="ECO:0000259" key="2">
    <source>
        <dbReference type="Pfam" id="PF01569"/>
    </source>
</evidence>